<dbReference type="InterPro" id="IPR023385">
    <property type="entry name" value="YopX-like_C"/>
</dbReference>
<name>A0ABP2YUA9_STASI</name>
<sequence length="135" mass="16026">MIPKFREFDRERHRTDYQKGMSYAEQQDFDMGFTIWFDHIEDLDLIEKDGTIDRIVMMSTGLKDKNGKEIYESDIVRNLYGELYVVEWLDGSFVLTEFYNGGYDHYIIDSSTDYEVLGNIYEHSHLLEDDNHASN</sequence>
<reference evidence="2 3" key="1">
    <citation type="journal article" date="2013" name="Genome Announc.">
        <title>Draft Genome Sequence of Staphylococcus simulans UMC-CNS-990, Isolated from a Case of Chronic Bovine Mastitis.</title>
        <authorList>
            <person name="Calcutt M.J."/>
            <person name="Foecking M.F."/>
            <person name="Hsieh H.Y."/>
            <person name="Perry J."/>
            <person name="Stewart G.C."/>
            <person name="Middleton J.R."/>
        </authorList>
    </citation>
    <scope>NUCLEOTIDE SEQUENCE [LARGE SCALE GENOMIC DNA]</scope>
    <source>
        <strain evidence="2 3">UMC-CNS-990</strain>
    </source>
</reference>
<evidence type="ECO:0000259" key="1">
    <source>
        <dbReference type="Pfam" id="PF09643"/>
    </source>
</evidence>
<proteinExistence type="predicted"/>
<evidence type="ECO:0000313" key="2">
    <source>
        <dbReference type="EMBL" id="ERS93120.1"/>
    </source>
</evidence>
<accession>A0ABP2YUA9</accession>
<dbReference type="Pfam" id="PF09643">
    <property type="entry name" value="YopX"/>
    <property type="match status" value="1"/>
</dbReference>
<gene>
    <name evidence="2" type="ORF">SSIM_07475</name>
</gene>
<dbReference type="InterPro" id="IPR010024">
    <property type="entry name" value="CHP16711"/>
</dbReference>
<dbReference type="InterPro" id="IPR019096">
    <property type="entry name" value="YopX_protein"/>
</dbReference>
<dbReference type="Gene3D" id="2.30.30.290">
    <property type="entry name" value="YopX-like domains"/>
    <property type="match status" value="1"/>
</dbReference>
<comment type="caution">
    <text evidence="2">The sequence shown here is derived from an EMBL/GenBank/DDBJ whole genome shotgun (WGS) entry which is preliminary data.</text>
</comment>
<keyword evidence="3" id="KW-1185">Reference proteome</keyword>
<dbReference type="Proteomes" id="UP000017131">
    <property type="component" value="Unassembled WGS sequence"/>
</dbReference>
<dbReference type="NCBIfam" id="TIGR01671">
    <property type="entry name" value="phage_TIGR01671"/>
    <property type="match status" value="1"/>
</dbReference>
<dbReference type="Gene3D" id="2.60.430.10">
    <property type="entry name" value="YopX-like domain"/>
    <property type="match status" value="1"/>
</dbReference>
<feature type="domain" description="YopX protein" evidence="1">
    <location>
        <begin position="4"/>
        <end position="128"/>
    </location>
</feature>
<organism evidence="2 3">
    <name type="scientific">Staphylococcus simulans UMC-CNS-990</name>
    <dbReference type="NCBI Taxonomy" id="1405498"/>
    <lineage>
        <taxon>Bacteria</taxon>
        <taxon>Bacillati</taxon>
        <taxon>Bacillota</taxon>
        <taxon>Bacilli</taxon>
        <taxon>Bacillales</taxon>
        <taxon>Staphylococcaceae</taxon>
        <taxon>Staphylococcus</taxon>
    </lineage>
</organism>
<dbReference type="RefSeq" id="WP_023015628.1">
    <property type="nucleotide sequence ID" value="NZ_AXDY01000006.1"/>
</dbReference>
<evidence type="ECO:0000313" key="3">
    <source>
        <dbReference type="Proteomes" id="UP000017131"/>
    </source>
</evidence>
<dbReference type="EMBL" id="AXDY01000006">
    <property type="protein sequence ID" value="ERS93120.1"/>
    <property type="molecule type" value="Genomic_DNA"/>
</dbReference>
<protein>
    <recommendedName>
        <fullName evidence="1">YopX protein domain-containing protein</fullName>
    </recommendedName>
</protein>
<dbReference type="InterPro" id="IPR024059">
    <property type="entry name" value="YopX-like_N"/>
</dbReference>
<dbReference type="SUPFAM" id="SSF159006">
    <property type="entry name" value="YopX-like"/>
    <property type="match status" value="1"/>
</dbReference>